<feature type="compositionally biased region" description="Basic and acidic residues" evidence="1">
    <location>
        <begin position="306"/>
        <end position="320"/>
    </location>
</feature>
<evidence type="ECO:0000256" key="1">
    <source>
        <dbReference type="SAM" id="MobiDB-lite"/>
    </source>
</evidence>
<dbReference type="Proteomes" id="UP001642540">
    <property type="component" value="Unassembled WGS sequence"/>
</dbReference>
<feature type="region of interest" description="Disordered" evidence="1">
    <location>
        <begin position="182"/>
        <end position="353"/>
    </location>
</feature>
<comment type="caution">
    <text evidence="2">The sequence shown here is derived from an EMBL/GenBank/DDBJ whole genome shotgun (WGS) entry which is preliminary data.</text>
</comment>
<feature type="compositionally biased region" description="Polar residues" evidence="1">
    <location>
        <begin position="240"/>
        <end position="254"/>
    </location>
</feature>
<sequence>MIEAPLTMPVATFQHCVLCYKEQEPKAPGPGSSSSNKHYDICRRFCTLSSRYIDLDPYFFASDKTLLKHSCYNVKTLCDDCLEPTLSFCDIYAQMKYLEMQLDWRLHEISNIMKHADTADSTRAPDRQKLKKKIEKFGSNMKEIEEFRAEFIEAVELKQKKYSTPNLLMKTKEKENVDKVIEQKKKETPKQIEKSDSEDDSLFQECTPVKRKKTTKMSKEEVVEVEEKRKPGRPKKLTLPSPSKAETPTPTTSEKVSSKKRPLPPSPSPVPLIQPTKRKPSQSQAVKIPSPVKVKDKVPEMLINTKKTEPEPKFNNTKEKKPTKKTVPVPEKGITYFEIDSNPESDKEKTKPATLVIPQSVSDSEYLDEVESIEEEKVTLFSKPGGKISAKDRVPNSTSYVIGWLNRK</sequence>
<accession>A0ABP1R5E7</accession>
<feature type="compositionally biased region" description="Basic and acidic residues" evidence="1">
    <location>
        <begin position="217"/>
        <end position="229"/>
    </location>
</feature>
<evidence type="ECO:0000313" key="2">
    <source>
        <dbReference type="EMBL" id="CAL8116959.1"/>
    </source>
</evidence>
<reference evidence="2 3" key="1">
    <citation type="submission" date="2024-08" db="EMBL/GenBank/DDBJ databases">
        <authorList>
            <person name="Cucini C."/>
            <person name="Frati F."/>
        </authorList>
    </citation>
    <scope>NUCLEOTIDE SEQUENCE [LARGE SCALE GENOMIC DNA]</scope>
</reference>
<protein>
    <submittedName>
        <fullName evidence="2">Uncharacterized protein</fullName>
    </submittedName>
</protein>
<gene>
    <name evidence="2" type="ORF">ODALV1_LOCUS17467</name>
</gene>
<organism evidence="2 3">
    <name type="scientific">Orchesella dallaii</name>
    <dbReference type="NCBI Taxonomy" id="48710"/>
    <lineage>
        <taxon>Eukaryota</taxon>
        <taxon>Metazoa</taxon>
        <taxon>Ecdysozoa</taxon>
        <taxon>Arthropoda</taxon>
        <taxon>Hexapoda</taxon>
        <taxon>Collembola</taxon>
        <taxon>Entomobryomorpha</taxon>
        <taxon>Entomobryoidea</taxon>
        <taxon>Orchesellidae</taxon>
        <taxon>Orchesellinae</taxon>
        <taxon>Orchesella</taxon>
    </lineage>
</organism>
<keyword evidence="3" id="KW-1185">Reference proteome</keyword>
<name>A0ABP1R5E7_9HEXA</name>
<feature type="compositionally biased region" description="Basic and acidic residues" evidence="1">
    <location>
        <begin position="182"/>
        <end position="195"/>
    </location>
</feature>
<dbReference type="EMBL" id="CAXLJM020000053">
    <property type="protein sequence ID" value="CAL8116959.1"/>
    <property type="molecule type" value="Genomic_DNA"/>
</dbReference>
<proteinExistence type="predicted"/>
<evidence type="ECO:0000313" key="3">
    <source>
        <dbReference type="Proteomes" id="UP001642540"/>
    </source>
</evidence>
<feature type="compositionally biased region" description="Pro residues" evidence="1">
    <location>
        <begin position="263"/>
        <end position="272"/>
    </location>
</feature>